<evidence type="ECO:0000256" key="7">
    <source>
        <dbReference type="ARBA" id="ARBA00022728"/>
    </source>
</evidence>
<evidence type="ECO:0000256" key="4">
    <source>
        <dbReference type="ARBA" id="ARBA00014280"/>
    </source>
</evidence>
<dbReference type="AlphaFoldDB" id="G0W663"/>
<evidence type="ECO:0000256" key="11">
    <source>
        <dbReference type="ARBA" id="ARBA00023242"/>
    </source>
</evidence>
<dbReference type="SMART" id="SM00311">
    <property type="entry name" value="PWI"/>
    <property type="match status" value="1"/>
</dbReference>
<keyword evidence="7" id="KW-0747">Spliceosome</keyword>
<comment type="subcellular location">
    <subcellularLocation>
        <location evidence="2">Cytoplasm</location>
    </subcellularLocation>
    <subcellularLocation>
        <location evidence="1">Nucleus</location>
    </subcellularLocation>
</comment>
<feature type="compositionally biased region" description="Polar residues" evidence="14">
    <location>
        <begin position="469"/>
        <end position="482"/>
    </location>
</feature>
<keyword evidence="5" id="KW-0963">Cytoplasm</keyword>
<evidence type="ECO:0000259" key="15">
    <source>
        <dbReference type="SMART" id="SM00311"/>
    </source>
</evidence>
<comment type="similarity">
    <text evidence="3">Belongs to the SNU71 family.</text>
</comment>
<feature type="compositionally biased region" description="Basic and acidic residues" evidence="14">
    <location>
        <begin position="510"/>
        <end position="525"/>
    </location>
</feature>
<evidence type="ECO:0000256" key="8">
    <source>
        <dbReference type="ARBA" id="ARBA00022884"/>
    </source>
</evidence>
<dbReference type="InterPro" id="IPR057542">
    <property type="entry name" value="SNU71_RBD"/>
</dbReference>
<feature type="region of interest" description="Disordered" evidence="14">
    <location>
        <begin position="320"/>
        <end position="351"/>
    </location>
</feature>
<evidence type="ECO:0000313" key="16">
    <source>
        <dbReference type="EMBL" id="CCD23274.1"/>
    </source>
</evidence>
<dbReference type="OMA" id="YDHHRSF"/>
<dbReference type="InterPro" id="IPR057543">
    <property type="entry name" value="SNU71_N"/>
</dbReference>
<keyword evidence="8" id="KW-0694">RNA-binding</keyword>
<dbReference type="STRING" id="1071378.G0W663"/>
<dbReference type="Proteomes" id="UP000000689">
    <property type="component" value="Chromosome 2"/>
</dbReference>
<accession>G0W663</accession>
<dbReference type="GO" id="GO:0003723">
    <property type="term" value="F:RNA binding"/>
    <property type="evidence" value="ECO:0007669"/>
    <property type="project" value="UniProtKB-KW"/>
</dbReference>
<evidence type="ECO:0000256" key="12">
    <source>
        <dbReference type="ARBA" id="ARBA00023274"/>
    </source>
</evidence>
<evidence type="ECO:0000256" key="14">
    <source>
        <dbReference type="SAM" id="MobiDB-lite"/>
    </source>
</evidence>
<organism evidence="16 17">
    <name type="scientific">Naumovozyma dairenensis (strain ATCC 10597 / BCRC 20456 / CBS 421 / NBRC 0211 / NRRL Y-12639)</name>
    <name type="common">Saccharomyces dairenensis</name>
    <dbReference type="NCBI Taxonomy" id="1071378"/>
    <lineage>
        <taxon>Eukaryota</taxon>
        <taxon>Fungi</taxon>
        <taxon>Dikarya</taxon>
        <taxon>Ascomycota</taxon>
        <taxon>Saccharomycotina</taxon>
        <taxon>Saccharomycetes</taxon>
        <taxon>Saccharomycetales</taxon>
        <taxon>Saccharomycetaceae</taxon>
        <taxon>Naumovozyma</taxon>
    </lineage>
</organism>
<evidence type="ECO:0000256" key="10">
    <source>
        <dbReference type="ARBA" id="ARBA00023187"/>
    </source>
</evidence>
<keyword evidence="9" id="KW-0175">Coiled coil</keyword>
<dbReference type="Pfam" id="PF24826">
    <property type="entry name" value="SNU71_N"/>
    <property type="match status" value="1"/>
</dbReference>
<keyword evidence="17" id="KW-1185">Reference proteome</keyword>
<keyword evidence="12" id="KW-0687">Ribonucleoprotein</keyword>
<evidence type="ECO:0000256" key="5">
    <source>
        <dbReference type="ARBA" id="ARBA00022490"/>
    </source>
</evidence>
<protein>
    <recommendedName>
        <fullName evidence="4">U1 small nuclear ribonucleoprotein component SNU71</fullName>
    </recommendedName>
</protein>
<dbReference type="Pfam" id="PF24825">
    <property type="entry name" value="SNU71_RBD"/>
    <property type="match status" value="1"/>
</dbReference>
<feature type="region of interest" description="Disordered" evidence="14">
    <location>
        <begin position="57"/>
        <end position="79"/>
    </location>
</feature>
<dbReference type="OrthoDB" id="6275295at2759"/>
<dbReference type="GO" id="GO:0000398">
    <property type="term" value="P:mRNA splicing, via spliceosome"/>
    <property type="evidence" value="ECO:0007669"/>
    <property type="project" value="EnsemblFungi"/>
</dbReference>
<keyword evidence="11" id="KW-0539">Nucleus</keyword>
<reference evidence="16 17" key="1">
    <citation type="journal article" date="2011" name="Proc. Natl. Acad. Sci. U.S.A.">
        <title>Evolutionary erosion of yeast sex chromosomes by mating-type switching accidents.</title>
        <authorList>
            <person name="Gordon J.L."/>
            <person name="Armisen D."/>
            <person name="Proux-Wera E."/>
            <person name="Oheigeartaigh S.S."/>
            <person name="Byrne K.P."/>
            <person name="Wolfe K.H."/>
        </authorList>
    </citation>
    <scope>NUCLEOTIDE SEQUENCE [LARGE SCALE GENOMIC DNA]</scope>
    <source>
        <strain evidence="17">ATCC 10597 / BCRC 20456 / CBS 421 / NBRC 0211 / NRRL Y-12639</strain>
    </source>
</reference>
<dbReference type="Gene3D" id="1.20.1390.10">
    <property type="entry name" value="PWI domain"/>
    <property type="match status" value="1"/>
</dbReference>
<feature type="region of interest" description="Disordered" evidence="14">
    <location>
        <begin position="464"/>
        <end position="491"/>
    </location>
</feature>
<dbReference type="HOGENOM" id="CLU_031562_0_0_1"/>
<evidence type="ECO:0000256" key="1">
    <source>
        <dbReference type="ARBA" id="ARBA00004123"/>
    </source>
</evidence>
<feature type="compositionally biased region" description="Acidic residues" evidence="14">
    <location>
        <begin position="335"/>
        <end position="345"/>
    </location>
</feature>
<dbReference type="eggNOG" id="KOG2253">
    <property type="taxonomic scope" value="Eukaryota"/>
</dbReference>
<dbReference type="EMBL" id="HE580268">
    <property type="protein sequence ID" value="CCD23274.1"/>
    <property type="molecule type" value="Genomic_DNA"/>
</dbReference>
<evidence type="ECO:0000256" key="6">
    <source>
        <dbReference type="ARBA" id="ARBA00022664"/>
    </source>
</evidence>
<proteinExistence type="inferred from homology"/>
<feature type="compositionally biased region" description="Polar residues" evidence="14">
    <location>
        <begin position="63"/>
        <end position="72"/>
    </location>
</feature>
<evidence type="ECO:0000256" key="2">
    <source>
        <dbReference type="ARBA" id="ARBA00004496"/>
    </source>
</evidence>
<comment type="function">
    <text evidence="13">Component of the U1 snRNP particle, which recognizes and binds the 5'-splice site of pre-mRNA. Together with other non-snRNP factors, U1 snRNP forms the spliceosomal commitment complex, that targets pre-mRNA to the splicing pathway.</text>
</comment>
<dbReference type="GO" id="GO:0071004">
    <property type="term" value="C:U2-type prespliceosome"/>
    <property type="evidence" value="ECO:0007669"/>
    <property type="project" value="EnsemblFungi"/>
</dbReference>
<sequence>MSEIIYVSPQLYLISQKDWKSEASKKGFIPILKNDLASFQNNLNSIKNGILLTTSTKNDRSNHNTNGITSNVIGGKETGQLSDNNSTPSLYQPLKQFLPISLKQQLFTISLKGIPSTLLPKNIERFLKDLVLLAGGKEFVLECWSNVLFPGLDAQDLFIRFNKEQEDNFVKVIQCWKGLLKASQDDTEERLDVQLHYDSNTSKFIKDHAVKLESDAELLKLCDKFKELLSWLKEKSISDKKILNENDLENYDSESALQYKIDMNTLGDLPRSSLDQLCKDIIEFRTKVVRNENEKRVKESLEESRRRKQQMLKTFAQIKRTKDKNPTSLENQSMNEEDEAEDDVDLNTNEGDKTLDLTLENQRLQSLKEEADDRYRKLLNDLNSIIGPRLEILKSKIDSSKSYEEELLQQKSINLKTLIHNSEDSYYDHRRSFKEKEEYDDSINREKYGTEVPVPVSVSKSIRVKHDISSSQPSAATGSISGEQEGKPEETVDEVNIKFSFKKAIDKHVEASSEDESAHEVEKEAQQSLESNRLEEGVPAEQVLTFTDDELDERLAKLKESRAVDELVKEYLGVYEDDLVEYIFENIKEHKSKAMLVEDLKETFDEDSVAMVDVIWSRKELSS</sequence>
<dbReference type="GO" id="GO:0005685">
    <property type="term" value="C:U1 snRNP"/>
    <property type="evidence" value="ECO:0007669"/>
    <property type="project" value="EnsemblFungi"/>
</dbReference>
<keyword evidence="10" id="KW-0508">mRNA splicing</keyword>
<evidence type="ECO:0000256" key="3">
    <source>
        <dbReference type="ARBA" id="ARBA00005544"/>
    </source>
</evidence>
<dbReference type="RefSeq" id="XP_003668517.1">
    <property type="nucleotide sequence ID" value="XM_003668469.1"/>
</dbReference>
<keyword evidence="6" id="KW-0507">mRNA processing</keyword>
<dbReference type="GeneID" id="11496211"/>
<feature type="domain" description="PWI" evidence="15">
    <location>
        <begin position="552"/>
        <end position="623"/>
    </location>
</feature>
<evidence type="ECO:0000313" key="17">
    <source>
        <dbReference type="Proteomes" id="UP000000689"/>
    </source>
</evidence>
<evidence type="ECO:0000256" key="13">
    <source>
        <dbReference type="ARBA" id="ARBA00025004"/>
    </source>
</evidence>
<evidence type="ECO:0000256" key="9">
    <source>
        <dbReference type="ARBA" id="ARBA00023054"/>
    </source>
</evidence>
<name>G0W663_NAUDC</name>
<dbReference type="KEGG" id="ndi:NDAI_0B02390"/>
<gene>
    <name evidence="16" type="primary">NDAI0B02390</name>
    <name evidence="16" type="ordered locus">NDAI_0B02390</name>
</gene>
<dbReference type="GO" id="GO:0005737">
    <property type="term" value="C:cytoplasm"/>
    <property type="evidence" value="ECO:0007669"/>
    <property type="project" value="UniProtKB-SubCell"/>
</dbReference>
<feature type="region of interest" description="Disordered" evidence="14">
    <location>
        <begin position="510"/>
        <end position="533"/>
    </location>
</feature>
<dbReference type="InterPro" id="IPR002483">
    <property type="entry name" value="PWI_dom"/>
</dbReference>